<dbReference type="GO" id="GO:0006636">
    <property type="term" value="P:unsaturated fatty acid biosynthetic process"/>
    <property type="evidence" value="ECO:0007669"/>
    <property type="project" value="UniProtKB-ARBA"/>
</dbReference>
<feature type="transmembrane region" description="Helical" evidence="4">
    <location>
        <begin position="107"/>
        <end position="134"/>
    </location>
</feature>
<dbReference type="InterPro" id="IPR018506">
    <property type="entry name" value="Cyt_B5_heme-BS"/>
</dbReference>
<keyword evidence="2" id="KW-0479">Metal-binding</keyword>
<feature type="transmembrane region" description="Helical" evidence="4">
    <location>
        <begin position="234"/>
        <end position="256"/>
    </location>
</feature>
<proteinExistence type="predicted"/>
<evidence type="ECO:0000313" key="6">
    <source>
        <dbReference type="EMBL" id="VVU94954.1"/>
    </source>
</evidence>
<evidence type="ECO:0000256" key="3">
    <source>
        <dbReference type="ARBA" id="ARBA00023004"/>
    </source>
</evidence>
<dbReference type="PANTHER" id="PTHR19353">
    <property type="entry name" value="FATTY ACID DESATURASE 2"/>
    <property type="match status" value="1"/>
</dbReference>
<dbReference type="InterPro" id="IPR005804">
    <property type="entry name" value="FA_desaturase_dom"/>
</dbReference>
<dbReference type="PROSITE" id="PS50255">
    <property type="entry name" value="CYTOCHROME_B5_2"/>
    <property type="match status" value="1"/>
</dbReference>
<feature type="transmembrane region" description="Helical" evidence="4">
    <location>
        <begin position="276"/>
        <end position="294"/>
    </location>
</feature>
<dbReference type="GO" id="GO:0016020">
    <property type="term" value="C:membrane"/>
    <property type="evidence" value="ECO:0007669"/>
    <property type="project" value="TreeGrafter"/>
</dbReference>
<keyword evidence="4" id="KW-0812">Transmembrane</keyword>
<accession>A0A5E8CJX7</accession>
<dbReference type="Pfam" id="PF00173">
    <property type="entry name" value="Cyt-b5"/>
    <property type="match status" value="1"/>
</dbReference>
<keyword evidence="4" id="KW-1133">Transmembrane helix</keyword>
<dbReference type="Pfam" id="PF00487">
    <property type="entry name" value="FA_desaturase"/>
    <property type="match status" value="1"/>
</dbReference>
<dbReference type="EMBL" id="CABVLZ010000002">
    <property type="protein sequence ID" value="VVU94954.1"/>
    <property type="molecule type" value="Genomic_DNA"/>
</dbReference>
<evidence type="ECO:0000256" key="1">
    <source>
        <dbReference type="ARBA" id="ARBA00022617"/>
    </source>
</evidence>
<dbReference type="PROSITE" id="PS00191">
    <property type="entry name" value="CYTOCHROME_B5_1"/>
    <property type="match status" value="1"/>
</dbReference>
<dbReference type="InterPro" id="IPR012171">
    <property type="entry name" value="Fatty_acid_desaturase"/>
</dbReference>
<protein>
    <submittedName>
        <fullName evidence="6">Fatty acid desaturase</fullName>
    </submittedName>
</protein>
<keyword evidence="4" id="KW-0472">Membrane</keyword>
<sequence>MKKVLWNIYGNKYDLNDFLDNHPGGRHILENVKGDTDLTPLFESYHAFGDFESIKNQLNRYKVDEPGVEQIYNFDKNGFYYTLKKRVREYFGQKKSLTDKIKINNFWVIKTIISICMFIFTYSIAFFSTSIFALRVLNGFLSGILFVVLGFCIMHDASHYALFNKRNQINIYFSQIWNSFALWDYDLWFRHHGHYHHSFTGSDLDPDVKFMKPLIIKSPINSTKGYLIIENKTLLFSISFVWFLIFPGFFLGQGMLYWMVWKKKGYLWNLGLPKLTFSWLKILLGGLFIFSHLYKFNFWVSLSYLIAANISYGCCILPDHDTYQSMINQAKTNDWGEAQVVHSANFETKRFCDYFCYIFGGINYQIEHHLFPSMCHVHYPEIAPIVKKTCQEFNIEYVEHSSVYDSLKDVIKSLIILNKHNKSNKKS</sequence>
<dbReference type="GO" id="GO:0016717">
    <property type="term" value="F:oxidoreductase activity, acting on paired donors, with oxidation of a pair of donors resulting in the reduction of molecular oxygen to two molecules of water"/>
    <property type="evidence" value="ECO:0007669"/>
    <property type="project" value="UniProtKB-ARBA"/>
</dbReference>
<feature type="transmembrane region" description="Helical" evidence="4">
    <location>
        <begin position="140"/>
        <end position="163"/>
    </location>
</feature>
<organism evidence="6">
    <name type="scientific">seawater metagenome</name>
    <dbReference type="NCBI Taxonomy" id="1561972"/>
    <lineage>
        <taxon>unclassified sequences</taxon>
        <taxon>metagenomes</taxon>
        <taxon>ecological metagenomes</taxon>
    </lineage>
</organism>
<dbReference type="SUPFAM" id="SSF55856">
    <property type="entry name" value="Cytochrome b5-like heme/steroid binding domain"/>
    <property type="match status" value="1"/>
</dbReference>
<dbReference type="InterPro" id="IPR036400">
    <property type="entry name" value="Cyt_B5-like_heme/steroid_sf"/>
</dbReference>
<evidence type="ECO:0000256" key="4">
    <source>
        <dbReference type="SAM" id="Phobius"/>
    </source>
</evidence>
<dbReference type="GO" id="GO:0020037">
    <property type="term" value="F:heme binding"/>
    <property type="evidence" value="ECO:0007669"/>
    <property type="project" value="InterPro"/>
</dbReference>
<dbReference type="GO" id="GO:0042759">
    <property type="term" value="P:long-chain fatty acid biosynthetic process"/>
    <property type="evidence" value="ECO:0007669"/>
    <property type="project" value="UniProtKB-ARBA"/>
</dbReference>
<dbReference type="PANTHER" id="PTHR19353:SF19">
    <property type="entry name" value="DELTA(5) FATTY ACID DESATURASE C-RELATED"/>
    <property type="match status" value="1"/>
</dbReference>
<dbReference type="AlphaFoldDB" id="A0A5E8CJX7"/>
<dbReference type="Gene3D" id="3.10.120.10">
    <property type="entry name" value="Cytochrome b5-like heme/steroid binding domain"/>
    <property type="match status" value="1"/>
</dbReference>
<reference evidence="6" key="1">
    <citation type="submission" date="2019-09" db="EMBL/GenBank/DDBJ databases">
        <authorList>
            <person name="Needham M D."/>
        </authorList>
    </citation>
    <scope>NUCLEOTIDE SEQUENCE</scope>
</reference>
<keyword evidence="1" id="KW-0349">Heme</keyword>
<evidence type="ECO:0000256" key="2">
    <source>
        <dbReference type="ARBA" id="ARBA00022723"/>
    </source>
</evidence>
<name>A0A5E8CJX7_9ZZZZ</name>
<dbReference type="GO" id="GO:0046872">
    <property type="term" value="F:metal ion binding"/>
    <property type="evidence" value="ECO:0007669"/>
    <property type="project" value="UniProtKB-KW"/>
</dbReference>
<feature type="domain" description="Cytochrome b5 heme-binding" evidence="5">
    <location>
        <begin position="1"/>
        <end position="67"/>
    </location>
</feature>
<dbReference type="InterPro" id="IPR001199">
    <property type="entry name" value="Cyt_B5-like_heme/steroid-bd"/>
</dbReference>
<gene>
    <name evidence="6" type="ORF">CPAV1605_679</name>
</gene>
<keyword evidence="3" id="KW-0408">Iron</keyword>
<evidence type="ECO:0000259" key="5">
    <source>
        <dbReference type="PROSITE" id="PS50255"/>
    </source>
</evidence>